<dbReference type="AlphaFoldDB" id="C5BS23"/>
<dbReference type="PANTHER" id="PTHR43304:SF1">
    <property type="entry name" value="PAC DOMAIN-CONTAINING PROTEIN"/>
    <property type="match status" value="1"/>
</dbReference>
<dbReference type="SMART" id="SM00388">
    <property type="entry name" value="HisKA"/>
    <property type="match status" value="1"/>
</dbReference>
<evidence type="ECO:0000256" key="2">
    <source>
        <dbReference type="ARBA" id="ARBA00012438"/>
    </source>
</evidence>
<dbReference type="GO" id="GO:0005886">
    <property type="term" value="C:plasma membrane"/>
    <property type="evidence" value="ECO:0007669"/>
    <property type="project" value="UniProtKB-ARBA"/>
</dbReference>
<dbReference type="InterPro" id="IPR004358">
    <property type="entry name" value="Sig_transdc_His_kin-like_C"/>
</dbReference>
<dbReference type="SUPFAM" id="SSF55874">
    <property type="entry name" value="ATPase domain of HSP90 chaperone/DNA topoisomerase II/histidine kinase"/>
    <property type="match status" value="1"/>
</dbReference>
<feature type="domain" description="Histidine kinase" evidence="7">
    <location>
        <begin position="260"/>
        <end position="478"/>
    </location>
</feature>
<dbReference type="InterPro" id="IPR036890">
    <property type="entry name" value="HATPase_C_sf"/>
</dbReference>
<dbReference type="InterPro" id="IPR007891">
    <property type="entry name" value="CHASE3"/>
</dbReference>
<organism evidence="8 9">
    <name type="scientific">Teredinibacter turnerae (strain ATCC 39867 / T7901)</name>
    <dbReference type="NCBI Taxonomy" id="377629"/>
    <lineage>
        <taxon>Bacteria</taxon>
        <taxon>Pseudomonadati</taxon>
        <taxon>Pseudomonadota</taxon>
        <taxon>Gammaproteobacteria</taxon>
        <taxon>Cellvibrionales</taxon>
        <taxon>Cellvibrionaceae</taxon>
        <taxon>Teredinibacter</taxon>
    </lineage>
</organism>
<dbReference type="InterPro" id="IPR005467">
    <property type="entry name" value="His_kinase_dom"/>
</dbReference>
<evidence type="ECO:0000256" key="5">
    <source>
        <dbReference type="ARBA" id="ARBA00022777"/>
    </source>
</evidence>
<comment type="catalytic activity">
    <reaction evidence="1">
        <text>ATP + protein L-histidine = ADP + protein N-phospho-L-histidine.</text>
        <dbReference type="EC" id="2.7.13.3"/>
    </reaction>
</comment>
<evidence type="ECO:0000256" key="3">
    <source>
        <dbReference type="ARBA" id="ARBA00022553"/>
    </source>
</evidence>
<dbReference type="InterPro" id="IPR003594">
    <property type="entry name" value="HATPase_dom"/>
</dbReference>
<evidence type="ECO:0000256" key="6">
    <source>
        <dbReference type="SAM" id="Phobius"/>
    </source>
</evidence>
<keyword evidence="6" id="KW-0472">Membrane</keyword>
<evidence type="ECO:0000256" key="4">
    <source>
        <dbReference type="ARBA" id="ARBA00022679"/>
    </source>
</evidence>
<dbReference type="GO" id="GO:0000155">
    <property type="term" value="F:phosphorelay sensor kinase activity"/>
    <property type="evidence" value="ECO:0007669"/>
    <property type="project" value="InterPro"/>
</dbReference>
<dbReference type="InterPro" id="IPR003661">
    <property type="entry name" value="HisK_dim/P_dom"/>
</dbReference>
<dbReference type="InterPro" id="IPR052162">
    <property type="entry name" value="Sensor_kinase/Photoreceptor"/>
</dbReference>
<keyword evidence="5 8" id="KW-0418">Kinase</keyword>
<feature type="transmembrane region" description="Helical" evidence="6">
    <location>
        <begin position="12"/>
        <end position="32"/>
    </location>
</feature>
<gene>
    <name evidence="8" type="ordered locus">TERTU_3626</name>
</gene>
<dbReference type="OrthoDB" id="9808408at2"/>
<keyword evidence="6" id="KW-1133">Transmembrane helix</keyword>
<dbReference type="eggNOG" id="COG5278">
    <property type="taxonomic scope" value="Bacteria"/>
</dbReference>
<dbReference type="Gene3D" id="3.30.565.10">
    <property type="entry name" value="Histidine kinase-like ATPase, C-terminal domain"/>
    <property type="match status" value="1"/>
</dbReference>
<keyword evidence="6" id="KW-0812">Transmembrane</keyword>
<dbReference type="PANTHER" id="PTHR43304">
    <property type="entry name" value="PHYTOCHROME-LIKE PROTEIN CPH1"/>
    <property type="match status" value="1"/>
</dbReference>
<dbReference type="Pfam" id="PF00512">
    <property type="entry name" value="HisKA"/>
    <property type="match status" value="1"/>
</dbReference>
<evidence type="ECO:0000259" key="7">
    <source>
        <dbReference type="PROSITE" id="PS50109"/>
    </source>
</evidence>
<proteinExistence type="predicted"/>
<dbReference type="SUPFAM" id="SSF47384">
    <property type="entry name" value="Homodimeric domain of signal transducing histidine kinase"/>
    <property type="match status" value="1"/>
</dbReference>
<evidence type="ECO:0000313" key="9">
    <source>
        <dbReference type="Proteomes" id="UP000009080"/>
    </source>
</evidence>
<dbReference type="InterPro" id="IPR036097">
    <property type="entry name" value="HisK_dim/P_sf"/>
</dbReference>
<accession>C5BS23</accession>
<dbReference type="Pfam" id="PF02518">
    <property type="entry name" value="HATPase_c"/>
    <property type="match status" value="1"/>
</dbReference>
<dbReference type="EC" id="2.7.13.3" evidence="2"/>
<dbReference type="Proteomes" id="UP000009080">
    <property type="component" value="Chromosome"/>
</dbReference>
<protein>
    <recommendedName>
        <fullName evidence="2">histidine kinase</fullName>
        <ecNumber evidence="2">2.7.13.3</ecNumber>
    </recommendedName>
</protein>
<dbReference type="SMART" id="SM00387">
    <property type="entry name" value="HATPase_c"/>
    <property type="match status" value="1"/>
</dbReference>
<keyword evidence="3" id="KW-0597">Phosphoprotein</keyword>
<keyword evidence="4 8" id="KW-0808">Transferase</keyword>
<dbReference type="STRING" id="377629.TERTU_3626"/>
<dbReference type="CDD" id="cd19410">
    <property type="entry name" value="HK9-like_sensor"/>
    <property type="match status" value="1"/>
</dbReference>
<sequence length="493" mass="56174">MPFSKPSKTNRVWLIAGFFMLVFIATNTVIAYNSIKTLAQTHQSIANTLHVITVIKDLYAQLVSAESSQRGYIITSDKQYLEPYAKSTGELGSILNSLDQLTTEIPEQKNNFRELSELAKKKISNMRLGLTLKESKRDAELQELFYSDRGHDLMAAISVQIKHMEEIEYNLLDARSLAAKKGRTSAFRTLLFSNSFGLILILIIYLSVNKHIRQRLLYSELIHKANEELEQKVKVRTESLEHYSEELQRSNRELQNFAFVASHDLQEPLRKIRAFGARLNTTCADQLDDRGKDYINRMFAASERMSVLIDDLLTFSRVFTQQNPFEKIDLGELLSVVLDDISMAIDDSDADIKVAALPVVECDSSQMRRLFQNLITNAIKFRKPDAQPSVQIDCDTFTEDDEEWCRITIIDDGIGFDQQFAEKIFTLFQRLHARDEYSGTGLGLAICRRIVERHGGVIKAFGELGKGSRFVIELPLTQSNRPIQDFLPEEANP</sequence>
<keyword evidence="9" id="KW-1185">Reference proteome</keyword>
<dbReference type="KEGG" id="ttu:TERTU_3626"/>
<dbReference type="RefSeq" id="WP_015819070.1">
    <property type="nucleotide sequence ID" value="NC_012997.1"/>
</dbReference>
<dbReference type="PROSITE" id="PS50109">
    <property type="entry name" value="HIS_KIN"/>
    <property type="match status" value="1"/>
</dbReference>
<dbReference type="Pfam" id="PF05227">
    <property type="entry name" value="CHASE3"/>
    <property type="match status" value="1"/>
</dbReference>
<dbReference type="FunFam" id="3.30.565.10:FF:000006">
    <property type="entry name" value="Sensor histidine kinase WalK"/>
    <property type="match status" value="1"/>
</dbReference>
<evidence type="ECO:0000313" key="8">
    <source>
        <dbReference type="EMBL" id="ACR12957.1"/>
    </source>
</evidence>
<dbReference type="PRINTS" id="PR00344">
    <property type="entry name" value="BCTRLSENSOR"/>
</dbReference>
<evidence type="ECO:0000256" key="1">
    <source>
        <dbReference type="ARBA" id="ARBA00000085"/>
    </source>
</evidence>
<name>C5BS23_TERTT</name>
<dbReference type="EMBL" id="CP001614">
    <property type="protein sequence ID" value="ACR12957.1"/>
    <property type="molecule type" value="Genomic_DNA"/>
</dbReference>
<dbReference type="eggNOG" id="COG4251">
    <property type="taxonomic scope" value="Bacteria"/>
</dbReference>
<dbReference type="CDD" id="cd00082">
    <property type="entry name" value="HisKA"/>
    <property type="match status" value="1"/>
</dbReference>
<reference evidence="8 9" key="1">
    <citation type="journal article" date="2009" name="PLoS ONE">
        <title>The complete genome of Teredinibacter turnerae T7901: an intracellular endosymbiont of marine wood-boring bivalves (shipworms).</title>
        <authorList>
            <person name="Yang J.C."/>
            <person name="Madupu R."/>
            <person name="Durkin A.S."/>
            <person name="Ekborg N.A."/>
            <person name="Pedamallu C.S."/>
            <person name="Hostetler J.B."/>
            <person name="Radune D."/>
            <person name="Toms B.S."/>
            <person name="Henrissat B."/>
            <person name="Coutinho P.M."/>
            <person name="Schwarz S."/>
            <person name="Field L."/>
            <person name="Trindade-Silva A.E."/>
            <person name="Soares C.A.G."/>
            <person name="Elshahawi S."/>
            <person name="Hanora A."/>
            <person name="Schmidt E.W."/>
            <person name="Haygood M.G."/>
            <person name="Posfai J."/>
            <person name="Benner J."/>
            <person name="Madinger C."/>
            <person name="Nove J."/>
            <person name="Anton B."/>
            <person name="Chaudhary K."/>
            <person name="Foster J."/>
            <person name="Holman A."/>
            <person name="Kumar S."/>
            <person name="Lessard P.A."/>
            <person name="Luyten Y.A."/>
            <person name="Slatko B."/>
            <person name="Wood N."/>
            <person name="Wu B."/>
            <person name="Teplitski M."/>
            <person name="Mougous J.D."/>
            <person name="Ward N."/>
            <person name="Eisen J.A."/>
            <person name="Badger J.H."/>
            <person name="Distel D.L."/>
        </authorList>
    </citation>
    <scope>NUCLEOTIDE SEQUENCE [LARGE SCALE GENOMIC DNA]</scope>
    <source>
        <strain evidence="9">ATCC 39867 / T7901</strain>
    </source>
</reference>
<feature type="transmembrane region" description="Helical" evidence="6">
    <location>
        <begin position="190"/>
        <end position="208"/>
    </location>
</feature>
<dbReference type="HOGENOM" id="CLU_000445_114_71_6"/>
<dbReference type="Gene3D" id="1.10.287.130">
    <property type="match status" value="1"/>
</dbReference>